<keyword evidence="5" id="KW-0945">Host-virus interaction</keyword>
<feature type="non-terminal residue" evidence="10">
    <location>
        <position position="1"/>
    </location>
</feature>
<comment type="subcellular location">
    <subcellularLocation>
        <location evidence="2">Host cell</location>
    </subcellularLocation>
    <subcellularLocation>
        <location evidence="1">Virion</location>
    </subcellularLocation>
</comment>
<dbReference type="InterPro" id="IPR001676">
    <property type="entry name" value="Picornavirus_capsid"/>
</dbReference>
<evidence type="ECO:0000259" key="9">
    <source>
        <dbReference type="Pfam" id="PF00073"/>
    </source>
</evidence>
<feature type="domain" description="Picornavirus capsid" evidence="9">
    <location>
        <begin position="7"/>
        <end position="98"/>
    </location>
</feature>
<evidence type="ECO:0000256" key="2">
    <source>
        <dbReference type="ARBA" id="ARBA00004340"/>
    </source>
</evidence>
<dbReference type="GO" id="GO:0019062">
    <property type="term" value="P:virion attachment to host cell"/>
    <property type="evidence" value="ECO:0007669"/>
    <property type="project" value="UniProtKB-KW"/>
</dbReference>
<evidence type="ECO:0000256" key="8">
    <source>
        <dbReference type="ARBA" id="ARBA00023296"/>
    </source>
</evidence>
<dbReference type="GO" id="GO:0043657">
    <property type="term" value="C:host cell"/>
    <property type="evidence" value="ECO:0007669"/>
    <property type="project" value="UniProtKB-SubCell"/>
</dbReference>
<keyword evidence="6" id="KW-1161">Viral attachment to host cell</keyword>
<name>Q2TEG5_9ENTO</name>
<dbReference type="SUPFAM" id="SSF88633">
    <property type="entry name" value="Positive stranded ssRNA viruses"/>
    <property type="match status" value="1"/>
</dbReference>
<dbReference type="InterPro" id="IPR029053">
    <property type="entry name" value="Viral_coat"/>
</dbReference>
<evidence type="ECO:0000256" key="4">
    <source>
        <dbReference type="ARBA" id="ARBA00022561"/>
    </source>
</evidence>
<evidence type="ECO:0000256" key="3">
    <source>
        <dbReference type="ARBA" id="ARBA00020107"/>
    </source>
</evidence>
<protein>
    <recommendedName>
        <fullName evidence="3">Genome polyprotein</fullName>
    </recommendedName>
</protein>
<feature type="non-terminal residue" evidence="10">
    <location>
        <position position="106"/>
    </location>
</feature>
<keyword evidence="8" id="KW-1160">Virus entry into host cell</keyword>
<evidence type="ECO:0000313" key="10">
    <source>
        <dbReference type="EMBL" id="AAZ80266.1"/>
    </source>
</evidence>
<keyword evidence="4" id="KW-0167">Capsid protein</keyword>
<dbReference type="Pfam" id="PF00073">
    <property type="entry name" value="Rhv"/>
    <property type="match status" value="1"/>
</dbReference>
<organism evidence="10">
    <name type="scientific">Echovirus E2</name>
    <dbReference type="NCBI Taxonomy" id="35294"/>
    <lineage>
        <taxon>Viruses</taxon>
        <taxon>Riboviria</taxon>
        <taxon>Orthornavirae</taxon>
        <taxon>Pisuviricota</taxon>
        <taxon>Pisoniviricetes</taxon>
        <taxon>Picornavirales</taxon>
        <taxon>Picornaviridae</taxon>
        <taxon>Ensavirinae</taxon>
        <taxon>Enterovirus</taxon>
        <taxon>Enterovirus betacoxsackie</taxon>
        <taxon>Enterovirus B</taxon>
    </lineage>
</organism>
<evidence type="ECO:0000256" key="5">
    <source>
        <dbReference type="ARBA" id="ARBA00022581"/>
    </source>
</evidence>
<evidence type="ECO:0000256" key="6">
    <source>
        <dbReference type="ARBA" id="ARBA00022804"/>
    </source>
</evidence>
<sequence>HIAVVPSDTIQTRHVQNYHSRTESTLENFLGRSACVHIDEYKTKGSVGESTRYASWEITTREMVQLRRKCELFTYMRYDLEITFVITSCQEQGTQLSQDMPALTHQ</sequence>
<proteinExistence type="predicted"/>
<dbReference type="GO" id="GO:0005198">
    <property type="term" value="F:structural molecule activity"/>
    <property type="evidence" value="ECO:0007669"/>
    <property type="project" value="InterPro"/>
</dbReference>
<dbReference type="EMBL" id="AY919569">
    <property type="protein sequence ID" value="AAZ80266.1"/>
    <property type="molecule type" value="Genomic_RNA"/>
</dbReference>
<evidence type="ECO:0000256" key="1">
    <source>
        <dbReference type="ARBA" id="ARBA00004328"/>
    </source>
</evidence>
<keyword evidence="7" id="KW-0946">Virion</keyword>
<dbReference type="Gene3D" id="2.60.120.20">
    <property type="match status" value="1"/>
</dbReference>
<accession>Q2TEG5</accession>
<evidence type="ECO:0000256" key="7">
    <source>
        <dbReference type="ARBA" id="ARBA00022844"/>
    </source>
</evidence>
<dbReference type="GO" id="GO:0019028">
    <property type="term" value="C:viral capsid"/>
    <property type="evidence" value="ECO:0007669"/>
    <property type="project" value="UniProtKB-KW"/>
</dbReference>
<dbReference type="GO" id="GO:0046718">
    <property type="term" value="P:symbiont entry into host cell"/>
    <property type="evidence" value="ECO:0007669"/>
    <property type="project" value="UniProtKB-KW"/>
</dbReference>
<reference evidence="10" key="1">
    <citation type="journal article" date="2006" name="J. Gen. Virol.">
        <title>Species-specific RT-PCR amplification of human enteroviruses: a tool for rapid species identification of uncharacterized enteroviruses.</title>
        <authorList>
            <person name="Oberste M.S."/>
            <person name="Maher K."/>
            <person name="Williams A.J."/>
            <person name="Dybdahl-Sissoko N."/>
            <person name="Brown B.A."/>
            <person name="Gookin M.S."/>
            <person name="Penaranda S."/>
            <person name="Mishrik N."/>
            <person name="Uddin M."/>
            <person name="Pallansch M.A."/>
        </authorList>
    </citation>
    <scope>NUCLEOTIDE SEQUENCE</scope>
    <source>
        <strain evidence="10">10578</strain>
    </source>
</reference>